<evidence type="ECO:0008006" key="3">
    <source>
        <dbReference type="Google" id="ProtNLM"/>
    </source>
</evidence>
<proteinExistence type="predicted"/>
<accession>A0ABV2AIQ7</accession>
<organism evidence="1 2">
    <name type="scientific">Bonamia ostreae</name>
    <dbReference type="NCBI Taxonomy" id="126728"/>
    <lineage>
        <taxon>Eukaryota</taxon>
        <taxon>Sar</taxon>
        <taxon>Rhizaria</taxon>
        <taxon>Endomyxa</taxon>
        <taxon>Ascetosporea</taxon>
        <taxon>Haplosporida</taxon>
        <taxon>Bonamia</taxon>
    </lineage>
</organism>
<evidence type="ECO:0000313" key="2">
    <source>
        <dbReference type="Proteomes" id="UP001439008"/>
    </source>
</evidence>
<dbReference type="Proteomes" id="UP001439008">
    <property type="component" value="Unassembled WGS sequence"/>
</dbReference>
<protein>
    <recommendedName>
        <fullName evidence="3">LAGLIDADG homing endonuclease</fullName>
    </recommendedName>
</protein>
<name>A0ABV2AIQ7_9EUKA</name>
<keyword evidence="2" id="KW-1185">Reference proteome</keyword>
<evidence type="ECO:0000313" key="1">
    <source>
        <dbReference type="EMBL" id="MES1919561.1"/>
    </source>
</evidence>
<reference evidence="1 2" key="1">
    <citation type="journal article" date="2024" name="BMC Biol.">
        <title>Comparative genomics of Ascetosporea gives new insight into the evolutionary basis for animal parasitism in Rhizaria.</title>
        <authorList>
            <person name="Hiltunen Thoren M."/>
            <person name="Onut-Brannstrom I."/>
            <person name="Alfjorden A."/>
            <person name="Peckova H."/>
            <person name="Swords F."/>
            <person name="Hooper C."/>
            <person name="Holzer A.S."/>
            <person name="Bass D."/>
            <person name="Burki F."/>
        </authorList>
    </citation>
    <scope>NUCLEOTIDE SEQUENCE [LARGE SCALE GENOMIC DNA]</scope>
    <source>
        <strain evidence="1">20-A016</strain>
    </source>
</reference>
<sequence length="97" mass="11416">MLTGSNTKFFIQRETNLKIKQSPKGLPKFYFNDDPFGLKFLRCFNGFLEYTTENSEIDKKGFRGLMRVSDCENSLCLNVDYSNFLMRVLFVRFAFII</sequence>
<comment type="caution">
    <text evidence="1">The sequence shown here is derived from an EMBL/GenBank/DDBJ whole genome shotgun (WGS) entry which is preliminary data.</text>
</comment>
<gene>
    <name evidence="1" type="ORF">MHBO_001370</name>
</gene>
<dbReference type="EMBL" id="JBDODL010000326">
    <property type="protein sequence ID" value="MES1919561.1"/>
    <property type="molecule type" value="Genomic_DNA"/>
</dbReference>